<keyword evidence="3" id="KW-1185">Reference proteome</keyword>
<reference evidence="2" key="1">
    <citation type="journal article" date="2020" name="bioRxiv">
        <title>Comparative genomics of Chlamydomonas.</title>
        <authorList>
            <person name="Craig R.J."/>
            <person name="Hasan A.R."/>
            <person name="Ness R.W."/>
            <person name="Keightley P.D."/>
        </authorList>
    </citation>
    <scope>NUCLEOTIDE SEQUENCE</scope>
    <source>
        <strain evidence="2">CCAP 11/70</strain>
    </source>
</reference>
<dbReference type="OrthoDB" id="522007at2759"/>
<proteinExistence type="predicted"/>
<protein>
    <submittedName>
        <fullName evidence="2">Uncharacterized protein</fullName>
    </submittedName>
</protein>
<dbReference type="Proteomes" id="UP000612055">
    <property type="component" value="Unassembled WGS sequence"/>
</dbReference>
<keyword evidence="1" id="KW-0472">Membrane</keyword>
<feature type="transmembrane region" description="Helical" evidence="1">
    <location>
        <begin position="21"/>
        <end position="40"/>
    </location>
</feature>
<sequence>MSSPTAPFFRLFKGFKLPADAYVLALPVTYACVAFTALLYRPVAQDPDTSTAAYYEDESKVAAVAQKYDNDYKHFFTSRIANHQTGVFNNWFAGTRQ</sequence>
<evidence type="ECO:0000256" key="1">
    <source>
        <dbReference type="SAM" id="Phobius"/>
    </source>
</evidence>
<gene>
    <name evidence="2" type="ORF">HYH03_015886</name>
</gene>
<name>A0A835XL33_9CHLO</name>
<keyword evidence="1" id="KW-1133">Transmembrane helix</keyword>
<dbReference type="AlphaFoldDB" id="A0A835XL33"/>
<comment type="caution">
    <text evidence="2">The sequence shown here is derived from an EMBL/GenBank/DDBJ whole genome shotgun (WGS) entry which is preliminary data.</text>
</comment>
<evidence type="ECO:0000313" key="2">
    <source>
        <dbReference type="EMBL" id="KAG2485400.1"/>
    </source>
</evidence>
<dbReference type="EMBL" id="JAEHOE010000130">
    <property type="protein sequence ID" value="KAG2485400.1"/>
    <property type="molecule type" value="Genomic_DNA"/>
</dbReference>
<evidence type="ECO:0000313" key="3">
    <source>
        <dbReference type="Proteomes" id="UP000612055"/>
    </source>
</evidence>
<keyword evidence="1" id="KW-0812">Transmembrane</keyword>
<accession>A0A835XL33</accession>
<organism evidence="2 3">
    <name type="scientific">Edaphochlamys debaryana</name>
    <dbReference type="NCBI Taxonomy" id="47281"/>
    <lineage>
        <taxon>Eukaryota</taxon>
        <taxon>Viridiplantae</taxon>
        <taxon>Chlorophyta</taxon>
        <taxon>core chlorophytes</taxon>
        <taxon>Chlorophyceae</taxon>
        <taxon>CS clade</taxon>
        <taxon>Chlamydomonadales</taxon>
        <taxon>Chlamydomonadales incertae sedis</taxon>
        <taxon>Edaphochlamys</taxon>
    </lineage>
</organism>